<feature type="compositionally biased region" description="Polar residues" evidence="4">
    <location>
        <begin position="134"/>
        <end position="152"/>
    </location>
</feature>
<feature type="domain" description="Phage shock protein PspC N-terminal" evidence="7">
    <location>
        <begin position="21"/>
        <end position="74"/>
    </location>
</feature>
<keyword evidence="2" id="KW-0418">Kinase</keyword>
<evidence type="ECO:0000256" key="2">
    <source>
        <dbReference type="ARBA" id="ARBA00022777"/>
    </source>
</evidence>
<name>A0ABW2Y3D2_9BIFI</name>
<keyword evidence="9" id="KW-1185">Reference proteome</keyword>
<dbReference type="InterPro" id="IPR036259">
    <property type="entry name" value="MFS_trans_sf"/>
</dbReference>
<dbReference type="Pfam" id="PF04024">
    <property type="entry name" value="PspC"/>
    <property type="match status" value="1"/>
</dbReference>
<dbReference type="Pfam" id="PF02518">
    <property type="entry name" value="HATPase_c"/>
    <property type="match status" value="1"/>
</dbReference>
<feature type="transmembrane region" description="Helical" evidence="5">
    <location>
        <begin position="167"/>
        <end position="187"/>
    </location>
</feature>
<feature type="region of interest" description="Disordered" evidence="4">
    <location>
        <begin position="134"/>
        <end position="161"/>
    </location>
</feature>
<dbReference type="InterPro" id="IPR007168">
    <property type="entry name" value="Phageshock_PspC_N"/>
</dbReference>
<keyword evidence="1" id="KW-0808">Transferase</keyword>
<evidence type="ECO:0000256" key="5">
    <source>
        <dbReference type="SAM" id="Phobius"/>
    </source>
</evidence>
<keyword evidence="5" id="KW-0812">Transmembrane</keyword>
<dbReference type="EMBL" id="JBHTHQ010000006">
    <property type="protein sequence ID" value="MFD0704251.1"/>
    <property type="molecule type" value="Genomic_DNA"/>
</dbReference>
<evidence type="ECO:0000256" key="4">
    <source>
        <dbReference type="SAM" id="MobiDB-lite"/>
    </source>
</evidence>
<dbReference type="RefSeq" id="WP_377937606.1">
    <property type="nucleotide sequence ID" value="NZ_JBHTHQ010000006.1"/>
</dbReference>
<keyword evidence="5" id="KW-0472">Membrane</keyword>
<sequence>MSPRTDIAPLARPLARAQFPLIRPIHGRIFAGVCRGIALHLGMKTWHVRLIFSIMAVFGIGFIIYAFLWFTVPSKDEAEVAAEHYSPQASQAALSYGNHSAPQSYSAINSANLNMPSKVVHTLSSAFIPSAHVSSPVQTDTQAPSQTRTAQKQQRHETSQKTNEPTLWSLIGLIAASFVGIFFIIATMMQSNIISSFIGAELFVSMFLVAVEWTFFERFTRGKLIVTLSTVGLFTLCLLFFYVRLYGYTGEEFANHFWGVFIAMITVALIAAPWLSSSSRALAKETARKQREEERADMAAHLHDSVLQTLNLIRQNATDSETVSRLARTQERELRRWLYEDRKVASDSIVSSMKLVSAQVEDTFGKQIDVITVGDAVPDEHSLALVDAARQALTNASIHGAEPISLYVEARPDALEVFVRDHGNGFDVNSIPEDRMGIRHSIQGRVERAGGSVTIVSRQGWGTEVRMKLPMVVSTATPVSSPLAPTQTPAQTSTQTVPAQVPTQTSNSRFAQPPHASVNAH</sequence>
<keyword evidence="3" id="KW-0902">Two-component regulatory system</keyword>
<evidence type="ECO:0000313" key="9">
    <source>
        <dbReference type="Proteomes" id="UP001597036"/>
    </source>
</evidence>
<accession>A0ABW2Y3D2</accession>
<dbReference type="Proteomes" id="UP001597036">
    <property type="component" value="Unassembled WGS sequence"/>
</dbReference>
<evidence type="ECO:0000259" key="7">
    <source>
        <dbReference type="Pfam" id="PF04024"/>
    </source>
</evidence>
<feature type="compositionally biased region" description="Low complexity" evidence="4">
    <location>
        <begin position="485"/>
        <end position="506"/>
    </location>
</feature>
<dbReference type="SUPFAM" id="SSF103473">
    <property type="entry name" value="MFS general substrate transporter"/>
    <property type="match status" value="1"/>
</dbReference>
<evidence type="ECO:0000259" key="6">
    <source>
        <dbReference type="Pfam" id="PF02518"/>
    </source>
</evidence>
<dbReference type="InterPro" id="IPR036890">
    <property type="entry name" value="HATPase_C_sf"/>
</dbReference>
<dbReference type="Gene3D" id="3.30.565.10">
    <property type="entry name" value="Histidine kinase-like ATPase, C-terminal domain"/>
    <property type="match status" value="1"/>
</dbReference>
<dbReference type="PANTHER" id="PTHR24421:SF61">
    <property type="entry name" value="OXYGEN SENSOR HISTIDINE KINASE NREB"/>
    <property type="match status" value="1"/>
</dbReference>
<comment type="caution">
    <text evidence="8">The sequence shown here is derived from an EMBL/GenBank/DDBJ whole genome shotgun (WGS) entry which is preliminary data.</text>
</comment>
<evidence type="ECO:0000256" key="1">
    <source>
        <dbReference type="ARBA" id="ARBA00022679"/>
    </source>
</evidence>
<protein>
    <submittedName>
        <fullName evidence="8">PspC domain-containing protein</fullName>
    </submittedName>
</protein>
<evidence type="ECO:0000256" key="3">
    <source>
        <dbReference type="ARBA" id="ARBA00023012"/>
    </source>
</evidence>
<reference evidence="9" key="1">
    <citation type="journal article" date="2019" name="Int. J. Syst. Evol. Microbiol.">
        <title>The Global Catalogue of Microorganisms (GCM) 10K type strain sequencing project: providing services to taxonomists for standard genome sequencing and annotation.</title>
        <authorList>
            <consortium name="The Broad Institute Genomics Platform"/>
            <consortium name="The Broad Institute Genome Sequencing Center for Infectious Disease"/>
            <person name="Wu L."/>
            <person name="Ma J."/>
        </authorList>
    </citation>
    <scope>NUCLEOTIDE SEQUENCE [LARGE SCALE GENOMIC DNA]</scope>
    <source>
        <strain evidence="9">CCM 8604</strain>
    </source>
</reference>
<evidence type="ECO:0000313" key="8">
    <source>
        <dbReference type="EMBL" id="MFD0704251.1"/>
    </source>
</evidence>
<organism evidence="8 9">
    <name type="scientific">Alloscardovia venturai</name>
    <dbReference type="NCBI Taxonomy" id="1769421"/>
    <lineage>
        <taxon>Bacteria</taxon>
        <taxon>Bacillati</taxon>
        <taxon>Actinomycetota</taxon>
        <taxon>Actinomycetes</taxon>
        <taxon>Bifidobacteriales</taxon>
        <taxon>Bifidobacteriaceae</taxon>
        <taxon>Alloscardovia</taxon>
    </lineage>
</organism>
<keyword evidence="5" id="KW-1133">Transmembrane helix</keyword>
<feature type="transmembrane region" description="Helical" evidence="5">
    <location>
        <begin position="50"/>
        <end position="70"/>
    </location>
</feature>
<feature type="transmembrane region" description="Helical" evidence="5">
    <location>
        <begin position="193"/>
        <end position="213"/>
    </location>
</feature>
<feature type="transmembrane region" description="Helical" evidence="5">
    <location>
        <begin position="257"/>
        <end position="275"/>
    </location>
</feature>
<dbReference type="InterPro" id="IPR050482">
    <property type="entry name" value="Sensor_HK_TwoCompSys"/>
</dbReference>
<feature type="domain" description="Histidine kinase/HSP90-like ATPase" evidence="6">
    <location>
        <begin position="383"/>
        <end position="471"/>
    </location>
</feature>
<dbReference type="CDD" id="cd16917">
    <property type="entry name" value="HATPase_UhpB-NarQ-NarX-like"/>
    <property type="match status" value="1"/>
</dbReference>
<gene>
    <name evidence="8" type="ORF">ACFQY8_00570</name>
</gene>
<feature type="transmembrane region" description="Helical" evidence="5">
    <location>
        <begin position="225"/>
        <end position="245"/>
    </location>
</feature>
<dbReference type="SUPFAM" id="SSF55874">
    <property type="entry name" value="ATPase domain of HSP90 chaperone/DNA topoisomerase II/histidine kinase"/>
    <property type="match status" value="1"/>
</dbReference>
<proteinExistence type="predicted"/>
<dbReference type="InterPro" id="IPR003594">
    <property type="entry name" value="HATPase_dom"/>
</dbReference>
<dbReference type="PANTHER" id="PTHR24421">
    <property type="entry name" value="NITRATE/NITRITE SENSOR PROTEIN NARX-RELATED"/>
    <property type="match status" value="1"/>
</dbReference>
<feature type="region of interest" description="Disordered" evidence="4">
    <location>
        <begin position="477"/>
        <end position="521"/>
    </location>
</feature>